<dbReference type="EMBL" id="CP109831">
    <property type="protein sequence ID" value="UYU19066.1"/>
    <property type="molecule type" value="Genomic_DNA"/>
</dbReference>
<protein>
    <submittedName>
        <fullName evidence="2">MarR family winged helix-turn-helix transcriptional regulator</fullName>
    </submittedName>
</protein>
<dbReference type="Proteomes" id="UP001156196">
    <property type="component" value="Chromosome"/>
</dbReference>
<evidence type="ECO:0000313" key="3">
    <source>
        <dbReference type="Proteomes" id="UP001156196"/>
    </source>
</evidence>
<dbReference type="InterPro" id="IPR036390">
    <property type="entry name" value="WH_DNA-bd_sf"/>
</dbReference>
<proteinExistence type="predicted"/>
<organism evidence="2 3">
    <name type="scientific">Methanoculleus submarinus</name>
    <dbReference type="NCBI Taxonomy" id="204050"/>
    <lineage>
        <taxon>Archaea</taxon>
        <taxon>Methanobacteriati</taxon>
        <taxon>Methanobacteriota</taxon>
        <taxon>Stenosarchaea group</taxon>
        <taxon>Methanomicrobia</taxon>
        <taxon>Methanomicrobiales</taxon>
        <taxon>Methanomicrobiaceae</taxon>
        <taxon>Methanoculleus</taxon>
    </lineage>
</organism>
<evidence type="ECO:0000313" key="2">
    <source>
        <dbReference type="EMBL" id="UYU19066.1"/>
    </source>
</evidence>
<dbReference type="SUPFAM" id="SSF46785">
    <property type="entry name" value="Winged helix' DNA-binding domain"/>
    <property type="match status" value="1"/>
</dbReference>
<name>A0AAX3EAB6_9EURY</name>
<keyword evidence="3" id="KW-1185">Reference proteome</keyword>
<feature type="region of interest" description="Disordered" evidence="1">
    <location>
        <begin position="113"/>
        <end position="152"/>
    </location>
</feature>
<dbReference type="InterPro" id="IPR036388">
    <property type="entry name" value="WH-like_DNA-bd_sf"/>
</dbReference>
<feature type="region of interest" description="Disordered" evidence="1">
    <location>
        <begin position="165"/>
        <end position="193"/>
    </location>
</feature>
<feature type="compositionally biased region" description="Basic and acidic residues" evidence="1">
    <location>
        <begin position="130"/>
        <end position="144"/>
    </location>
</feature>
<feature type="compositionally biased region" description="Basic and acidic residues" evidence="1">
    <location>
        <begin position="175"/>
        <end position="193"/>
    </location>
</feature>
<accession>A0AAX3EAB6</accession>
<dbReference type="GeneID" id="4847808"/>
<reference evidence="2" key="1">
    <citation type="submission" date="2022-10" db="EMBL/GenBank/DDBJ databases">
        <title>Complete genome of Methanoculleus submarinus DSM 15122.</title>
        <authorList>
            <person name="Chen S.-C."/>
            <person name="Lai S.-J."/>
            <person name="You Y.-T."/>
        </authorList>
    </citation>
    <scope>NUCLEOTIDE SEQUENCE</scope>
    <source>
        <strain evidence="2">DSM 15122</strain>
    </source>
</reference>
<dbReference type="Gene3D" id="1.10.10.10">
    <property type="entry name" value="Winged helix-like DNA-binding domain superfamily/Winged helix DNA-binding domain"/>
    <property type="match status" value="1"/>
</dbReference>
<evidence type="ECO:0000256" key="1">
    <source>
        <dbReference type="SAM" id="MobiDB-lite"/>
    </source>
</evidence>
<sequence>MEQAVVEEFLNEVPYEARAAVTELNSDLRWAVYIALVLEGRKYFNEIKEEFKANPNTIGPVLKGLVDGGLVARRIAKLEDFADKRKVFYEPTALGLRLFRVLNDVAIPGGRAPRGSRVAVDAGSAAGTGRDTEVRGSYPREPEMTSRSVAEPGIRWRRVGRPRIAASRKASAGGRPREAVKRGRDRRLLRDRV</sequence>
<dbReference type="RefSeq" id="WP_011844581.1">
    <property type="nucleotide sequence ID" value="NZ_CP109831.1"/>
</dbReference>
<dbReference type="AlphaFoldDB" id="A0AAX3EAB6"/>
<gene>
    <name evidence="2" type="ORF">OH143_02950</name>
</gene>
<dbReference type="KEGG" id="msum:OH143_02950"/>